<evidence type="ECO:0000313" key="5">
    <source>
        <dbReference type="Proteomes" id="UP000708208"/>
    </source>
</evidence>
<dbReference type="PANTHER" id="PTHR11071:SF561">
    <property type="entry name" value="PEPTIDYL-PROLYL CIS-TRANS ISOMERASE D-RELATED"/>
    <property type="match status" value="1"/>
</dbReference>
<evidence type="ECO:0000256" key="1">
    <source>
        <dbReference type="ARBA" id="ARBA00008315"/>
    </source>
</evidence>
<keyword evidence="5" id="KW-1185">Reference proteome</keyword>
<dbReference type="InterPro" id="IPR002130">
    <property type="entry name" value="Cyclophilin-type_PPIase_dom"/>
</dbReference>
<feature type="compositionally biased region" description="Acidic residues" evidence="2">
    <location>
        <begin position="395"/>
        <end position="416"/>
    </location>
</feature>
<name>A0A8J2LQU9_9HEXA</name>
<dbReference type="InterPro" id="IPR029488">
    <property type="entry name" value="Hmw/CFAP97"/>
</dbReference>
<dbReference type="GO" id="GO:0005737">
    <property type="term" value="C:cytoplasm"/>
    <property type="evidence" value="ECO:0007669"/>
    <property type="project" value="TreeGrafter"/>
</dbReference>
<dbReference type="Pfam" id="PF13879">
    <property type="entry name" value="Hmw_CFAP97"/>
    <property type="match status" value="1"/>
</dbReference>
<dbReference type="EMBL" id="CAJVCH010571265">
    <property type="protein sequence ID" value="CAG7837054.1"/>
    <property type="molecule type" value="Genomic_DNA"/>
</dbReference>
<comment type="similarity">
    <text evidence="1">Belongs to the CFAP97 family.</text>
</comment>
<dbReference type="Proteomes" id="UP000708208">
    <property type="component" value="Unassembled WGS sequence"/>
</dbReference>
<protein>
    <recommendedName>
        <fullName evidence="3">PPIase cyclophilin-type domain-containing protein</fullName>
    </recommendedName>
</protein>
<dbReference type="GO" id="GO:0006457">
    <property type="term" value="P:protein folding"/>
    <property type="evidence" value="ECO:0007669"/>
    <property type="project" value="TreeGrafter"/>
</dbReference>
<evidence type="ECO:0000256" key="2">
    <source>
        <dbReference type="SAM" id="MobiDB-lite"/>
    </source>
</evidence>
<feature type="domain" description="PPIase cyclophilin-type" evidence="3">
    <location>
        <begin position="260"/>
        <end position="394"/>
    </location>
</feature>
<proteinExistence type="inferred from homology"/>
<evidence type="ECO:0000259" key="3">
    <source>
        <dbReference type="PROSITE" id="PS50072"/>
    </source>
</evidence>
<dbReference type="PANTHER" id="PTHR11071">
    <property type="entry name" value="PEPTIDYL-PROLYL CIS-TRANS ISOMERASE"/>
    <property type="match status" value="1"/>
</dbReference>
<dbReference type="Pfam" id="PF00160">
    <property type="entry name" value="Pro_isomerase"/>
    <property type="match status" value="1"/>
</dbReference>
<feature type="region of interest" description="Disordered" evidence="2">
    <location>
        <begin position="1"/>
        <end position="40"/>
    </location>
</feature>
<comment type="caution">
    <text evidence="4">The sequence shown here is derived from an EMBL/GenBank/DDBJ whole genome shotgun (WGS) entry which is preliminary data.</text>
</comment>
<dbReference type="GO" id="GO:0016018">
    <property type="term" value="F:cyclosporin A binding"/>
    <property type="evidence" value="ECO:0007669"/>
    <property type="project" value="TreeGrafter"/>
</dbReference>
<organism evidence="4 5">
    <name type="scientific">Allacma fusca</name>
    <dbReference type="NCBI Taxonomy" id="39272"/>
    <lineage>
        <taxon>Eukaryota</taxon>
        <taxon>Metazoa</taxon>
        <taxon>Ecdysozoa</taxon>
        <taxon>Arthropoda</taxon>
        <taxon>Hexapoda</taxon>
        <taxon>Collembola</taxon>
        <taxon>Symphypleona</taxon>
        <taxon>Sminthuridae</taxon>
        <taxon>Allacma</taxon>
    </lineage>
</organism>
<reference evidence="4" key="1">
    <citation type="submission" date="2021-06" db="EMBL/GenBank/DDBJ databases">
        <authorList>
            <person name="Hodson N. C."/>
            <person name="Mongue J. A."/>
            <person name="Jaron S. K."/>
        </authorList>
    </citation>
    <scope>NUCLEOTIDE SEQUENCE</scope>
</reference>
<dbReference type="AlphaFoldDB" id="A0A8J2LQU9"/>
<evidence type="ECO:0000313" key="4">
    <source>
        <dbReference type="EMBL" id="CAG7837054.1"/>
    </source>
</evidence>
<dbReference type="OrthoDB" id="8250861at2759"/>
<sequence>MAASVVSLRSNEDLIGENEEDQSRTNGTVGDEDEYQSDAFNSESLQARLIRPLSSCSSGANPPVDKTACLSDKMVRLSRRKAEIRARRSEDPSNPMRLKAFKDHRFRIKTAKAQVDSSNPMEGKIPYQNHHYSQRLTNFARVERENAIMLRHLAEIIHGRGTFDTRWSPTTKFVQYRDQSRQLRLLKITFENLSLLKRIQSQRPFYSRRRQLEEYSRHEEVMEKMSLYPLFWHLDKECKWGPYEMKARENARLNPRPRCFLALGNAEQFFGKITIELYAKECPITAENFRGLCTGGDVTGQDGSGSKSAFGDHFPDENFIFKHDKPGVLSMANSGPNTNGSQFMIAAKRLSVLDGTNVVFGQVINGMSILQKLFNEVTSSGRPKKKVFIVECGELDANEDSSPEDERDTEDSEGIDEAANLEFSDQLTDGNQEEPPVA</sequence>
<feature type="region of interest" description="Disordered" evidence="2">
    <location>
        <begin position="395"/>
        <end position="438"/>
    </location>
</feature>
<dbReference type="PROSITE" id="PS50072">
    <property type="entry name" value="CSA_PPIASE_2"/>
    <property type="match status" value="1"/>
</dbReference>
<accession>A0A8J2LQU9</accession>
<dbReference type="GO" id="GO:0003755">
    <property type="term" value="F:peptidyl-prolyl cis-trans isomerase activity"/>
    <property type="evidence" value="ECO:0007669"/>
    <property type="project" value="InterPro"/>
</dbReference>
<gene>
    <name evidence="4" type="ORF">AFUS01_LOCUS46224</name>
</gene>